<protein>
    <submittedName>
        <fullName evidence="1">Uncharacterized protein</fullName>
    </submittedName>
</protein>
<accession>A0A8C4L9Q2</accession>
<dbReference type="AlphaFoldDB" id="A0A8C4L9Q2"/>
<evidence type="ECO:0000313" key="1">
    <source>
        <dbReference type="Ensembl" id="ENSEASP00005005939.1"/>
    </source>
</evidence>
<reference evidence="1" key="1">
    <citation type="submission" date="2023-03" db="UniProtKB">
        <authorList>
            <consortium name="Ensembl"/>
        </authorList>
    </citation>
    <scope>IDENTIFICATION</scope>
</reference>
<dbReference type="InterPro" id="IPR027417">
    <property type="entry name" value="P-loop_NTPase"/>
</dbReference>
<proteinExistence type="predicted"/>
<name>A0A8C4L9Q2_EQUAS</name>
<dbReference type="Gene3D" id="3.40.50.300">
    <property type="entry name" value="P-loop containing nucleotide triphosphate hydrolases"/>
    <property type="match status" value="1"/>
</dbReference>
<organism evidence="1">
    <name type="scientific">Equus asinus asinus</name>
    <dbReference type="NCBI Taxonomy" id="83772"/>
    <lineage>
        <taxon>Eukaryota</taxon>
        <taxon>Metazoa</taxon>
        <taxon>Chordata</taxon>
        <taxon>Craniata</taxon>
        <taxon>Vertebrata</taxon>
        <taxon>Euteleostomi</taxon>
        <taxon>Mammalia</taxon>
        <taxon>Eutheria</taxon>
        <taxon>Laurasiatheria</taxon>
        <taxon>Perissodactyla</taxon>
        <taxon>Equidae</taxon>
        <taxon>Equus</taxon>
    </lineage>
</organism>
<sequence length="71" mass="8157">HTDRWNRIENGYMWFEGVPFPTAGFTPEVLREARESFAFKDEDVLLLTYPKSGKEAGHYWGLEKSLHGGPS</sequence>
<dbReference type="Ensembl" id="ENSEAST00005006494.1">
    <property type="protein sequence ID" value="ENSEASP00005005939.1"/>
    <property type="gene ID" value="ENSEASG00005004373.1"/>
</dbReference>